<dbReference type="InterPro" id="IPR003115">
    <property type="entry name" value="ParB_N"/>
</dbReference>
<feature type="domain" description="ParB-like N-terminal" evidence="1">
    <location>
        <begin position="10"/>
        <end position="100"/>
    </location>
</feature>
<dbReference type="PANTHER" id="PTHR33375">
    <property type="entry name" value="CHROMOSOME-PARTITIONING PROTEIN PARB-RELATED"/>
    <property type="match status" value="1"/>
</dbReference>
<dbReference type="InterPro" id="IPR050336">
    <property type="entry name" value="Chromosome_partition/occlusion"/>
</dbReference>
<evidence type="ECO:0000313" key="3">
    <source>
        <dbReference type="Proteomes" id="UP001208938"/>
    </source>
</evidence>
<dbReference type="InterPro" id="IPR036086">
    <property type="entry name" value="ParB/Sulfiredoxin_sf"/>
</dbReference>
<sequence length="283" mass="31090">MAEPRLLKIDRVKIADVDTTGRMRPLSEAGVLSLLTSIEETGILKDAIHVRQKKGGQLVLIAGGHRLEAAQRLGWDTIEAKVWADVTDDWAQLIEIDDNIAGAQLNPLDTAIFLAERKRIYEKLHPETKRGVAGAAARWDATDTMSVASFADATAEKFGLSQRHIFRVIAAGAHLDPRDIAKLRKAPRQITLEDLAHISKISHPDERDDVVEALSEGRAKNAATARAQWKAEQGVAPAIEDPVEAALKALKTAWSRAPKEARRRFCRDHGDDLAALLYEGSPE</sequence>
<dbReference type="SUPFAM" id="SSF110849">
    <property type="entry name" value="ParB/Sulfiredoxin"/>
    <property type="match status" value="1"/>
</dbReference>
<dbReference type="EMBL" id="JAPDFL010000001">
    <property type="protein sequence ID" value="MCW1934093.1"/>
    <property type="molecule type" value="Genomic_DNA"/>
</dbReference>
<organism evidence="2 3">
    <name type="scientific">Pararhodobacter zhoushanensis</name>
    <dbReference type="NCBI Taxonomy" id="2479545"/>
    <lineage>
        <taxon>Bacteria</taxon>
        <taxon>Pseudomonadati</taxon>
        <taxon>Pseudomonadota</taxon>
        <taxon>Alphaproteobacteria</taxon>
        <taxon>Rhodobacterales</taxon>
        <taxon>Paracoccaceae</taxon>
        <taxon>Pararhodobacter</taxon>
    </lineage>
</organism>
<dbReference type="SMART" id="SM00470">
    <property type="entry name" value="ParB"/>
    <property type="match status" value="1"/>
</dbReference>
<dbReference type="Proteomes" id="UP001208938">
    <property type="component" value="Unassembled WGS sequence"/>
</dbReference>
<name>A0ABT3H319_9RHOB</name>
<comment type="caution">
    <text evidence="2">The sequence shown here is derived from an EMBL/GenBank/DDBJ whole genome shotgun (WGS) entry which is preliminary data.</text>
</comment>
<evidence type="ECO:0000259" key="1">
    <source>
        <dbReference type="SMART" id="SM00470"/>
    </source>
</evidence>
<reference evidence="2 3" key="1">
    <citation type="submission" date="2022-10" db="EMBL/GenBank/DDBJ databases">
        <title>Pararhodobacter sp. nov., isolated from marine algae.</title>
        <authorList>
            <person name="Choi B.J."/>
            <person name="Kim J.M."/>
            <person name="Lee J.K."/>
            <person name="Choi D.G."/>
            <person name="Jeon C.O."/>
        </authorList>
    </citation>
    <scope>NUCLEOTIDE SEQUENCE [LARGE SCALE GENOMIC DNA]</scope>
    <source>
        <strain evidence="2 3">ZQ420</strain>
    </source>
</reference>
<keyword evidence="3" id="KW-1185">Reference proteome</keyword>
<proteinExistence type="predicted"/>
<dbReference type="PANTHER" id="PTHR33375:SF1">
    <property type="entry name" value="CHROMOSOME-PARTITIONING PROTEIN PARB-RELATED"/>
    <property type="match status" value="1"/>
</dbReference>
<accession>A0ABT3H319</accession>
<gene>
    <name evidence="2" type="ORF">OKW52_17990</name>
</gene>
<dbReference type="RefSeq" id="WP_264506918.1">
    <property type="nucleotide sequence ID" value="NZ_JAPDFL010000001.1"/>
</dbReference>
<protein>
    <submittedName>
        <fullName evidence="2">ParB N-terminal domain-containing protein</fullName>
    </submittedName>
</protein>
<evidence type="ECO:0000313" key="2">
    <source>
        <dbReference type="EMBL" id="MCW1934093.1"/>
    </source>
</evidence>
<dbReference type="Gene3D" id="3.90.1530.10">
    <property type="entry name" value="Conserved hypothetical protein from pyrococcus furiosus pfu- 392566-001, ParB domain"/>
    <property type="match status" value="1"/>
</dbReference>
<dbReference type="Pfam" id="PF02195">
    <property type="entry name" value="ParB_N"/>
    <property type="match status" value="1"/>
</dbReference>